<gene>
    <name evidence="2" type="ORF">GCM10022402_17520</name>
</gene>
<evidence type="ECO:0008006" key="4">
    <source>
        <dbReference type="Google" id="ProtNLM"/>
    </source>
</evidence>
<reference evidence="3" key="1">
    <citation type="journal article" date="2019" name="Int. J. Syst. Evol. Microbiol.">
        <title>The Global Catalogue of Microorganisms (GCM) 10K type strain sequencing project: providing services to taxonomists for standard genome sequencing and annotation.</title>
        <authorList>
            <consortium name="The Broad Institute Genomics Platform"/>
            <consortium name="The Broad Institute Genome Sequencing Center for Infectious Disease"/>
            <person name="Wu L."/>
            <person name="Ma J."/>
        </authorList>
    </citation>
    <scope>NUCLEOTIDE SEQUENCE [LARGE SCALE GENOMIC DNA]</scope>
    <source>
        <strain evidence="3">JCM 17137</strain>
    </source>
</reference>
<comment type="caution">
    <text evidence="2">The sequence shown here is derived from an EMBL/GenBank/DDBJ whole genome shotgun (WGS) entry which is preliminary data.</text>
</comment>
<feature type="transmembrane region" description="Helical" evidence="1">
    <location>
        <begin position="393"/>
        <end position="419"/>
    </location>
</feature>
<keyword evidence="1" id="KW-0472">Membrane</keyword>
<protein>
    <recommendedName>
        <fullName evidence="4">Alpha/beta hydrolase family protein</fullName>
    </recommendedName>
</protein>
<evidence type="ECO:0000256" key="1">
    <source>
        <dbReference type="SAM" id="Phobius"/>
    </source>
</evidence>
<proteinExistence type="predicted"/>
<keyword evidence="1" id="KW-0812">Transmembrane</keyword>
<evidence type="ECO:0000313" key="2">
    <source>
        <dbReference type="EMBL" id="GAA3738097.1"/>
    </source>
</evidence>
<feature type="transmembrane region" description="Helical" evidence="1">
    <location>
        <begin position="212"/>
        <end position="230"/>
    </location>
</feature>
<name>A0ABP7FKC3_9ACTN</name>
<accession>A0ABP7FKC3</accession>
<feature type="transmembrane region" description="Helical" evidence="1">
    <location>
        <begin position="517"/>
        <end position="539"/>
    </location>
</feature>
<keyword evidence="3" id="KW-1185">Reference proteome</keyword>
<keyword evidence="1" id="KW-1133">Transmembrane helix</keyword>
<dbReference type="EMBL" id="BAABDD010000006">
    <property type="protein sequence ID" value="GAA3738097.1"/>
    <property type="molecule type" value="Genomic_DNA"/>
</dbReference>
<evidence type="ECO:0000313" key="3">
    <source>
        <dbReference type="Proteomes" id="UP001500908"/>
    </source>
</evidence>
<dbReference type="Proteomes" id="UP001500908">
    <property type="component" value="Unassembled WGS sequence"/>
</dbReference>
<feature type="transmembrane region" description="Helical" evidence="1">
    <location>
        <begin position="332"/>
        <end position="354"/>
    </location>
</feature>
<dbReference type="RefSeq" id="WP_344969372.1">
    <property type="nucleotide sequence ID" value="NZ_BAABDD010000006.1"/>
</dbReference>
<sequence length="548" mass="59252">MGPQEPAPTPVPSCPDCPSAGPRPDAVALFVHGIGAQRPGSTLAGHTGPLLSLFNDLTAGETPPVSRVPTISNVRRVYRHHPPSPARSWRWLLARLWGRPRPPEPLGVPSHELWEVTSRSGDGASRVTYWLLAESCWSRSFPLPHPIRFAWWLWRVVWWLVLVQLGAAWAQHFTAVRPSQQPPEGRFPSPVQAARIVALGAVSYFGFAPRLLAAVLVLAVAPLIAVLGTIPVLRAPIIALVIDTAGDSFAALLQPHARRRMLDTIRGDLRWLRAHLPPGAGTLVVAHSQGGMLTRDALEREAPGDRVTFFALGSGLGLLHALRQVSSPLSALRAWLGGLGFTLMLALNIAALLVSTPPFLDAFATAARSPTLALTDPWGLTAEASAAQSRAELLVLLAMASGAVGATALRGAGITAMIAQWSQRLRLPEGTVAEWTDYSSRYDPVSCGPVLATVADCSVAVVNSPWPLLEHTRYRRNRRVLLDIAETMARFSGIAIPAEPARRAYERSARHTRRMAWVQLLFTVVGEIFAFALVVTFGIEVAESVVRP</sequence>
<organism evidence="2 3">
    <name type="scientific">Salinactinospora qingdaonensis</name>
    <dbReference type="NCBI Taxonomy" id="702744"/>
    <lineage>
        <taxon>Bacteria</taxon>
        <taxon>Bacillati</taxon>
        <taxon>Actinomycetota</taxon>
        <taxon>Actinomycetes</taxon>
        <taxon>Streptosporangiales</taxon>
        <taxon>Nocardiopsidaceae</taxon>
        <taxon>Salinactinospora</taxon>
    </lineage>
</organism>